<dbReference type="PANTHER" id="PTHR13159:SF0">
    <property type="entry name" value="RADIAL SPOKE HEAD 6 HOMOLOG A"/>
    <property type="match status" value="1"/>
</dbReference>
<feature type="region of interest" description="Disordered" evidence="6">
    <location>
        <begin position="560"/>
        <end position="616"/>
    </location>
</feature>
<evidence type="ECO:0000256" key="3">
    <source>
        <dbReference type="ARBA" id="ARBA00023069"/>
    </source>
</evidence>
<dbReference type="CDD" id="cd22963">
    <property type="entry name" value="DD_CrRSP4-like"/>
    <property type="match status" value="1"/>
</dbReference>
<keyword evidence="3" id="KW-0969">Cilium</keyword>
<evidence type="ECO:0000313" key="8">
    <source>
        <dbReference type="Proteomes" id="UP000077115"/>
    </source>
</evidence>
<dbReference type="eggNOG" id="ENOG502QSU4">
    <property type="taxonomic scope" value="Eukaryota"/>
</dbReference>
<evidence type="ECO:0000256" key="5">
    <source>
        <dbReference type="ARBA" id="ARBA00023273"/>
    </source>
</evidence>
<dbReference type="Proteomes" id="UP000077115">
    <property type="component" value="Unassembled WGS sequence"/>
</dbReference>
<keyword evidence="5" id="KW-0966">Cell projection</keyword>
<gene>
    <name evidence="7" type="ORF">BDEG_27568</name>
</gene>
<feature type="compositionally biased region" description="Basic and acidic residues" evidence="6">
    <location>
        <begin position="1"/>
        <end position="20"/>
    </location>
</feature>
<accession>A0A177WXE5</accession>
<dbReference type="GO" id="GO:0035082">
    <property type="term" value="P:axoneme assembly"/>
    <property type="evidence" value="ECO:0007669"/>
    <property type="project" value="TreeGrafter"/>
</dbReference>
<reference evidence="7 8" key="2">
    <citation type="submission" date="2016-05" db="EMBL/GenBank/DDBJ databases">
        <title>Lineage-specific infection strategies underlie the spectrum of fungal disease in amphibians.</title>
        <authorList>
            <person name="Cuomo C.A."/>
            <person name="Farrer R.A."/>
            <person name="James T."/>
            <person name="Longcore J."/>
            <person name="Birren B."/>
        </authorList>
    </citation>
    <scope>NUCLEOTIDE SEQUENCE [LARGE SCALE GENOMIC DNA]</scope>
    <source>
        <strain evidence="7 8">JEL423</strain>
    </source>
</reference>
<dbReference type="Pfam" id="PF04712">
    <property type="entry name" value="Radial_spoke"/>
    <property type="match status" value="1"/>
</dbReference>
<feature type="region of interest" description="Disordered" evidence="6">
    <location>
        <begin position="248"/>
        <end position="285"/>
    </location>
</feature>
<keyword evidence="2" id="KW-0963">Cytoplasm</keyword>
<name>A0A177WXE5_BATDL</name>
<evidence type="ECO:0008006" key="9">
    <source>
        <dbReference type="Google" id="ProtNLM"/>
    </source>
</evidence>
<feature type="compositionally biased region" description="Acidic residues" evidence="6">
    <location>
        <begin position="604"/>
        <end position="616"/>
    </location>
</feature>
<dbReference type="GO" id="GO:0001534">
    <property type="term" value="C:radial spoke"/>
    <property type="evidence" value="ECO:0007669"/>
    <property type="project" value="InterPro"/>
</dbReference>
<feature type="compositionally biased region" description="Basic and acidic residues" evidence="6">
    <location>
        <begin position="582"/>
        <end position="603"/>
    </location>
</feature>
<evidence type="ECO:0000313" key="7">
    <source>
        <dbReference type="EMBL" id="OAJ44324.1"/>
    </source>
</evidence>
<reference evidence="7 8" key="1">
    <citation type="submission" date="2006-10" db="EMBL/GenBank/DDBJ databases">
        <title>The Genome Sequence of Batrachochytrium dendrobatidis JEL423.</title>
        <authorList>
            <consortium name="The Broad Institute Genome Sequencing Platform"/>
            <person name="Birren B."/>
            <person name="Lander E."/>
            <person name="Galagan J."/>
            <person name="Cuomo C."/>
            <person name="Devon K."/>
            <person name="Jaffe D."/>
            <person name="Butler J."/>
            <person name="Alvarez P."/>
            <person name="Gnerre S."/>
            <person name="Grabherr M."/>
            <person name="Kleber M."/>
            <person name="Mauceli E."/>
            <person name="Brockman W."/>
            <person name="Young S."/>
            <person name="LaButti K."/>
            <person name="Sykes S."/>
            <person name="DeCaprio D."/>
            <person name="Crawford M."/>
            <person name="Koehrsen M."/>
            <person name="Engels R."/>
            <person name="Montgomery P."/>
            <person name="Pearson M."/>
            <person name="Howarth C."/>
            <person name="Larson L."/>
            <person name="White J."/>
            <person name="O'Leary S."/>
            <person name="Kodira C."/>
            <person name="Zeng Q."/>
            <person name="Yandava C."/>
            <person name="Alvarado L."/>
            <person name="Longcore J."/>
            <person name="James T."/>
        </authorList>
    </citation>
    <scope>NUCLEOTIDE SEQUENCE [LARGE SCALE GENOMIC DNA]</scope>
    <source>
        <strain evidence="7 8">JEL423</strain>
    </source>
</reference>
<feature type="region of interest" description="Disordered" evidence="6">
    <location>
        <begin position="1"/>
        <end position="42"/>
    </location>
</feature>
<protein>
    <recommendedName>
        <fullName evidence="9">Radial spokehead-like protein</fullName>
    </recommendedName>
</protein>
<dbReference type="GO" id="GO:0060294">
    <property type="term" value="P:cilium movement involved in cell motility"/>
    <property type="evidence" value="ECO:0007669"/>
    <property type="project" value="InterPro"/>
</dbReference>
<comment type="subcellular location">
    <subcellularLocation>
        <location evidence="1">Cytoplasm</location>
        <location evidence="1">Cytoskeleton</location>
        <location evidence="1">Cilium axoneme</location>
    </subcellularLocation>
</comment>
<evidence type="ECO:0000256" key="4">
    <source>
        <dbReference type="ARBA" id="ARBA00023212"/>
    </source>
</evidence>
<dbReference type="PANTHER" id="PTHR13159">
    <property type="entry name" value="RADIAL SPOKEHEAD-RELATED"/>
    <property type="match status" value="1"/>
</dbReference>
<sequence length="616" mass="68067">MTDYDTAQKDESEYDTKESDVFSSNAQTLGNTQGRASVGFKDQVDGTRTSATAWSQSQSKFKKDAGSFVSEDTDFLLAKSFMNTVPNGKTFSLYDHLATIVNHVLQTRSPVALDNFETLSADLKRNRFRTELPGAPTSLRETIFPSGKTELAKKRAGLFYRQTPEEAAEKASTDIGEIPDIMDLANLWEWAGVSFGKEETFVLFLSIKKLVEEKPLKSVRLWGKVFGTHGNYIIVEAEIKEGSADEDDAIANAPPISNAEMTEPISAKDSDGQEKPDTKNKLAEEAEIGLPKPKTKPVKPLTKEVRVGVNKYVYYTTPFAGGPWTRLPDVIPELLQASRKIHKYFTGNLSAHISSYPAFPGTESHYLRAQIARISSATVLSPNGYYMVDAEEAEGEESQNGASIIINPEFEGFPNDQLMNLTNWVHHVPYILPQGKVGWENPTARVESAEGDDEQRDDEDAGDEGGDETVEPETGPALLTAISGDEDHGEIPSWSSRVCSNLSPSKFSPVMLRSNRWPGAVVVAYNDKFANIYIGDGIKDLGHTSHRFVPPRLGDIQREYSAGENTEENTDPLNEQLDPTVEQEKEFDDEKKSKDLVGKKDGSDNEDNADEEAEED</sequence>
<organism evidence="7 8">
    <name type="scientific">Batrachochytrium dendrobatidis (strain JEL423)</name>
    <dbReference type="NCBI Taxonomy" id="403673"/>
    <lineage>
        <taxon>Eukaryota</taxon>
        <taxon>Fungi</taxon>
        <taxon>Fungi incertae sedis</taxon>
        <taxon>Chytridiomycota</taxon>
        <taxon>Chytridiomycota incertae sedis</taxon>
        <taxon>Chytridiomycetes</taxon>
        <taxon>Rhizophydiales</taxon>
        <taxon>Rhizophydiales incertae sedis</taxon>
        <taxon>Batrachochytrium</taxon>
    </lineage>
</organism>
<feature type="compositionally biased region" description="Acidic residues" evidence="6">
    <location>
        <begin position="449"/>
        <end position="471"/>
    </location>
</feature>
<feature type="region of interest" description="Disordered" evidence="6">
    <location>
        <begin position="444"/>
        <end position="474"/>
    </location>
</feature>
<dbReference type="EMBL" id="DS022312">
    <property type="protein sequence ID" value="OAJ44324.1"/>
    <property type="molecule type" value="Genomic_DNA"/>
</dbReference>
<dbReference type="InterPro" id="IPR006802">
    <property type="entry name" value="Radial_spoke"/>
</dbReference>
<feature type="compositionally biased region" description="Basic and acidic residues" evidence="6">
    <location>
        <begin position="266"/>
        <end position="284"/>
    </location>
</feature>
<evidence type="ECO:0000256" key="6">
    <source>
        <dbReference type="SAM" id="MobiDB-lite"/>
    </source>
</evidence>
<evidence type="ECO:0000256" key="1">
    <source>
        <dbReference type="ARBA" id="ARBA00004430"/>
    </source>
</evidence>
<dbReference type="AlphaFoldDB" id="A0A177WXE5"/>
<dbReference type="VEuPathDB" id="FungiDB:BDEG_27568"/>
<dbReference type="STRING" id="403673.A0A177WXE5"/>
<feature type="compositionally biased region" description="Polar residues" evidence="6">
    <location>
        <begin position="21"/>
        <end position="35"/>
    </location>
</feature>
<dbReference type="OrthoDB" id="272202at2759"/>
<proteinExistence type="predicted"/>
<keyword evidence="4" id="KW-0206">Cytoskeleton</keyword>
<evidence type="ECO:0000256" key="2">
    <source>
        <dbReference type="ARBA" id="ARBA00022490"/>
    </source>
</evidence>